<dbReference type="EMBL" id="VSSQ01005100">
    <property type="protein sequence ID" value="MPM27848.1"/>
    <property type="molecule type" value="Genomic_DNA"/>
</dbReference>
<reference evidence="2" key="1">
    <citation type="submission" date="2019-08" db="EMBL/GenBank/DDBJ databases">
        <authorList>
            <person name="Kucharzyk K."/>
            <person name="Murdoch R.W."/>
            <person name="Higgins S."/>
            <person name="Loffler F."/>
        </authorList>
    </citation>
    <scope>NUCLEOTIDE SEQUENCE</scope>
</reference>
<protein>
    <submittedName>
        <fullName evidence="2">Uncharacterized protein</fullName>
    </submittedName>
</protein>
<feature type="transmembrane region" description="Helical" evidence="1">
    <location>
        <begin position="78"/>
        <end position="101"/>
    </location>
</feature>
<keyword evidence="1" id="KW-0472">Membrane</keyword>
<keyword evidence="1" id="KW-0812">Transmembrane</keyword>
<evidence type="ECO:0000313" key="2">
    <source>
        <dbReference type="EMBL" id="MPM27848.1"/>
    </source>
</evidence>
<proteinExistence type="predicted"/>
<evidence type="ECO:0000256" key="1">
    <source>
        <dbReference type="SAM" id="Phobius"/>
    </source>
</evidence>
<accession>A0A644YIK8</accession>
<keyword evidence="1" id="KW-1133">Transmembrane helix</keyword>
<dbReference type="AlphaFoldDB" id="A0A644YIK8"/>
<organism evidence="2">
    <name type="scientific">bioreactor metagenome</name>
    <dbReference type="NCBI Taxonomy" id="1076179"/>
    <lineage>
        <taxon>unclassified sequences</taxon>
        <taxon>metagenomes</taxon>
        <taxon>ecological metagenomes</taxon>
    </lineage>
</organism>
<gene>
    <name evidence="2" type="ORF">SDC9_74363</name>
</gene>
<dbReference type="NCBIfam" id="NF038403">
    <property type="entry name" value="perm_prefix_1"/>
    <property type="match status" value="1"/>
</dbReference>
<dbReference type="InterPro" id="IPR047928">
    <property type="entry name" value="Perm_prefix_1"/>
</dbReference>
<name>A0A644YIK8_9ZZZZ</name>
<comment type="caution">
    <text evidence="2">The sequence shown here is derived from an EMBL/GenBank/DDBJ whole genome shotgun (WGS) entry which is preliminary data.</text>
</comment>
<sequence>MERQEFCDRVLAKVCHATPEEKASIRAELDAHMEDHAAALLEAGYGEAEAAERAMAAMGDPEEIGAELNRDYPLGWLVLSRVSLIVTVMLCATLLFSWPILGNVLYSLQTRIAPESSPFAPRDQYGYERKVDIRTEVGDDILRIYKVGLDVSTDGETGVVGLFTCNYNKKFFGYTANSLDLRFETLATAEDAPFFGSGGGGGGGGGGGVNYMLVKEIPVTRADDAVTVIYERYGDYAQIEAPVPWEDAA</sequence>